<evidence type="ECO:0000256" key="2">
    <source>
        <dbReference type="ARBA" id="ARBA00022801"/>
    </source>
</evidence>
<evidence type="ECO:0000256" key="3">
    <source>
        <dbReference type="ARBA" id="ARBA00023180"/>
    </source>
</evidence>
<dbReference type="InterPro" id="IPR005198">
    <property type="entry name" value="Glyco_hydro_76"/>
</dbReference>
<keyword evidence="1" id="KW-0732">Signal</keyword>
<dbReference type="InterPro" id="IPR014480">
    <property type="entry name" value="Mannan-1_6-alpha_mannosidase"/>
</dbReference>
<dbReference type="SUPFAM" id="SSF48230">
    <property type="entry name" value="Chondroitin AC/alginate lyase"/>
    <property type="match status" value="1"/>
</dbReference>
<protein>
    <recommendedName>
        <fullName evidence="7">Mannan endo-1,6-alpha-mannosidase</fullName>
    </recommendedName>
</protein>
<dbReference type="Proteomes" id="UP001143548">
    <property type="component" value="Unassembled WGS sequence"/>
</dbReference>
<comment type="caution">
    <text evidence="5">The sequence shown here is derived from an EMBL/GenBank/DDBJ whole genome shotgun (WGS) entry which is preliminary data.</text>
</comment>
<name>A0A9W5YRI7_9EURO</name>
<sequence>MRLVRDCLYGGLFLNTALFSQLAHAIDIDISSTSSIKDAASKTAYGSMTWYHGNETGQIPGAFPTKWWEGSALFTSLLLYWYYTGDSTYNDEVRQVTW</sequence>
<accession>A0A9W5YRI7</accession>
<keyword evidence="2" id="KW-0378">Hydrolase</keyword>
<gene>
    <name evidence="5" type="ORF">AbraCBS73388_006885</name>
</gene>
<dbReference type="EMBL" id="BROQ01000037">
    <property type="protein sequence ID" value="GKZ21218.1"/>
    <property type="molecule type" value="Genomic_DNA"/>
</dbReference>
<proteinExistence type="predicted"/>
<reference evidence="5" key="1">
    <citation type="submission" date="2022-07" db="EMBL/GenBank/DDBJ databases">
        <title>Taxonomy of Aspergillus series Nigri: significant species reduction supported by multi-species coalescent approaches.</title>
        <authorList>
            <person name="Bian C."/>
            <person name="Kusuya Y."/>
            <person name="Sklenar F."/>
            <person name="D'hooge E."/>
            <person name="Yaguchi T."/>
            <person name="Takahashi H."/>
            <person name="Hubka V."/>
        </authorList>
    </citation>
    <scope>NUCLEOTIDE SEQUENCE</scope>
    <source>
        <strain evidence="5">CBS 733.88</strain>
    </source>
</reference>
<evidence type="ECO:0000256" key="1">
    <source>
        <dbReference type="ARBA" id="ARBA00022729"/>
    </source>
</evidence>
<dbReference type="InterPro" id="IPR008929">
    <property type="entry name" value="Chondroitin_lyas"/>
</dbReference>
<evidence type="ECO:0000313" key="6">
    <source>
        <dbReference type="Proteomes" id="UP001143548"/>
    </source>
</evidence>
<dbReference type="GO" id="GO:0008496">
    <property type="term" value="F:mannan endo-1,6-alpha-mannosidase activity"/>
    <property type="evidence" value="ECO:0007669"/>
    <property type="project" value="InterPro"/>
</dbReference>
<keyword evidence="4" id="KW-0326">Glycosidase</keyword>
<dbReference type="PANTHER" id="PTHR12145:SF37">
    <property type="entry name" value="MANNAN ENDO-1,6-ALPHA-MANNOSIDASE"/>
    <property type="match status" value="1"/>
</dbReference>
<evidence type="ECO:0008006" key="7">
    <source>
        <dbReference type="Google" id="ProtNLM"/>
    </source>
</evidence>
<keyword evidence="3" id="KW-0325">Glycoprotein</keyword>
<evidence type="ECO:0000256" key="4">
    <source>
        <dbReference type="ARBA" id="ARBA00023295"/>
    </source>
</evidence>
<dbReference type="GO" id="GO:0016052">
    <property type="term" value="P:carbohydrate catabolic process"/>
    <property type="evidence" value="ECO:0007669"/>
    <property type="project" value="InterPro"/>
</dbReference>
<dbReference type="AlphaFoldDB" id="A0A9W5YRI7"/>
<dbReference type="GO" id="GO:0009272">
    <property type="term" value="P:fungal-type cell wall biogenesis"/>
    <property type="evidence" value="ECO:0007669"/>
    <property type="project" value="TreeGrafter"/>
</dbReference>
<dbReference type="Pfam" id="PF03663">
    <property type="entry name" value="Glyco_hydro_76"/>
    <property type="match status" value="1"/>
</dbReference>
<dbReference type="PANTHER" id="PTHR12145">
    <property type="entry name" value="MANNAN ENDO-1,6-ALPHA-MANNOSIDASE DCW1"/>
    <property type="match status" value="1"/>
</dbReference>
<evidence type="ECO:0000313" key="5">
    <source>
        <dbReference type="EMBL" id="GKZ21218.1"/>
    </source>
</evidence>
<organism evidence="5 6">
    <name type="scientific">Aspergillus brasiliensis</name>
    <dbReference type="NCBI Taxonomy" id="319629"/>
    <lineage>
        <taxon>Eukaryota</taxon>
        <taxon>Fungi</taxon>
        <taxon>Dikarya</taxon>
        <taxon>Ascomycota</taxon>
        <taxon>Pezizomycotina</taxon>
        <taxon>Eurotiomycetes</taxon>
        <taxon>Eurotiomycetidae</taxon>
        <taxon>Eurotiales</taxon>
        <taxon>Aspergillaceae</taxon>
        <taxon>Aspergillus</taxon>
        <taxon>Aspergillus subgen. Circumdati</taxon>
    </lineage>
</organism>